<name>A0A1I0VXI4_9BACI</name>
<accession>A0A1I0VXI4</accession>
<dbReference type="AlphaFoldDB" id="A0A1I0VXI4"/>
<evidence type="ECO:0000313" key="2">
    <source>
        <dbReference type="EMBL" id="SFA81081.1"/>
    </source>
</evidence>
<organism evidence="2 3">
    <name type="scientific">Lentibacillus halodurans</name>
    <dbReference type="NCBI Taxonomy" id="237679"/>
    <lineage>
        <taxon>Bacteria</taxon>
        <taxon>Bacillati</taxon>
        <taxon>Bacillota</taxon>
        <taxon>Bacilli</taxon>
        <taxon>Bacillales</taxon>
        <taxon>Bacillaceae</taxon>
        <taxon>Lentibacillus</taxon>
    </lineage>
</organism>
<dbReference type="STRING" id="237679.SAMN04488072_10243"/>
<sequence length="304" mass="35722">MPNIWTHILFCENVMDAIENPHSFLHDEAYMKLGAQGPDPFFYYHFWRWMKNDPVNEIGQKMHQERCGAFLMDIIERAKHMGNQAKAYVFGFITHHILDRNAHPYIYYRAGYEGNKHQKLEIIIDTLMMEKYHHLKTWKAHVYNEIDVGFKIDQTISEMLHTAIRAHYPETNQESAVYIQKAYRDMKLALKLLADPYGWKNTLFKPLISPFSHQPVNNDADYLNLEHTPWHDPATNEPSTKSFIDLYNHAWTEGIEIMTEVIAYWNTGDITSQKRLRKLIGSISYDTGKPLSLNLENRHSEPIV</sequence>
<evidence type="ECO:0000313" key="3">
    <source>
        <dbReference type="Proteomes" id="UP000198642"/>
    </source>
</evidence>
<dbReference type="Pfam" id="PF00882">
    <property type="entry name" value="Zn_dep_PLPC"/>
    <property type="match status" value="1"/>
</dbReference>
<gene>
    <name evidence="2" type="ORF">SAMN04488072_10243</name>
</gene>
<dbReference type="Proteomes" id="UP000198642">
    <property type="component" value="Unassembled WGS sequence"/>
</dbReference>
<reference evidence="2 3" key="1">
    <citation type="submission" date="2016-10" db="EMBL/GenBank/DDBJ databases">
        <authorList>
            <person name="de Groot N.N."/>
        </authorList>
    </citation>
    <scope>NUCLEOTIDE SEQUENCE [LARGE SCALE GENOMIC DNA]</scope>
    <source>
        <strain evidence="2 3">CGMCC 1.3702</strain>
    </source>
</reference>
<proteinExistence type="predicted"/>
<feature type="domain" description="Phospholipase C/D" evidence="1">
    <location>
        <begin position="6"/>
        <end position="163"/>
    </location>
</feature>
<evidence type="ECO:0000259" key="1">
    <source>
        <dbReference type="Pfam" id="PF00882"/>
    </source>
</evidence>
<dbReference type="InterPro" id="IPR029002">
    <property type="entry name" value="PLPC/GPLD1"/>
</dbReference>
<protein>
    <submittedName>
        <fullName evidence="2">Zinc dependent phospholipase C</fullName>
    </submittedName>
</protein>
<dbReference type="RefSeq" id="WP_090233339.1">
    <property type="nucleotide sequence ID" value="NZ_FOJW01000002.1"/>
</dbReference>
<dbReference type="OrthoDB" id="9810528at2"/>
<dbReference type="EMBL" id="FOJW01000002">
    <property type="protein sequence ID" value="SFA81081.1"/>
    <property type="molecule type" value="Genomic_DNA"/>
</dbReference>
<keyword evidence="3" id="KW-1185">Reference proteome</keyword>